<evidence type="ECO:0000256" key="3">
    <source>
        <dbReference type="ARBA" id="ARBA00023002"/>
    </source>
</evidence>
<dbReference type="PANTHER" id="PTHR48105">
    <property type="entry name" value="THIOREDOXIN REDUCTASE 1-RELATED-RELATED"/>
    <property type="match status" value="1"/>
</dbReference>
<dbReference type="Proteomes" id="UP000053573">
    <property type="component" value="Unassembled WGS sequence"/>
</dbReference>
<evidence type="ECO:0000259" key="4">
    <source>
        <dbReference type="Pfam" id="PF07992"/>
    </source>
</evidence>
<dbReference type="GO" id="GO:0016491">
    <property type="term" value="F:oxidoreductase activity"/>
    <property type="evidence" value="ECO:0007669"/>
    <property type="project" value="UniProtKB-KW"/>
</dbReference>
<accession>A0A0H1BCS7</accession>
<keyword evidence="6" id="KW-1185">Reference proteome</keyword>
<dbReference type="SUPFAM" id="SSF51905">
    <property type="entry name" value="FAD/NAD(P)-binding domain"/>
    <property type="match status" value="1"/>
</dbReference>
<sequence>MAPLEPVDVLVFGGGPVGLAAALTLVRQGHTAILFDSGSYRNVDVKHMHMIPTWDHRNPAEFREKARFEIQNHYASVRIEDVEITAVRTSNDSLFEVTDGNSRAWKGKKIILATGSANIFLDILGYVDCLAKRIYHCLYCEGYEDRETARSGVLAIQTASIAPMAIHLAGNAANLSSSVTIYTDGSGGLSTQIQTSLGYTNQEKFTDLSLGSWALKTTTLSPVPEVGDIVANFPAYQTSVRGVFAAGDCITQYKVIAGAISSGCNAAVAASAQLLAEKYQHESLV</sequence>
<organism evidence="5 6">
    <name type="scientific">Blastomyces silverae</name>
    <dbReference type="NCBI Taxonomy" id="2060906"/>
    <lineage>
        <taxon>Eukaryota</taxon>
        <taxon>Fungi</taxon>
        <taxon>Dikarya</taxon>
        <taxon>Ascomycota</taxon>
        <taxon>Pezizomycotina</taxon>
        <taxon>Eurotiomycetes</taxon>
        <taxon>Eurotiomycetidae</taxon>
        <taxon>Onygenales</taxon>
        <taxon>Ajellomycetaceae</taxon>
        <taxon>Blastomyces</taxon>
    </lineage>
</organism>
<dbReference type="InterPro" id="IPR036188">
    <property type="entry name" value="FAD/NAD-bd_sf"/>
</dbReference>
<keyword evidence="3" id="KW-0560">Oxidoreductase</keyword>
<dbReference type="EMBL" id="LDEV01002515">
    <property type="protein sequence ID" value="KLJ08797.1"/>
    <property type="molecule type" value="Genomic_DNA"/>
</dbReference>
<dbReference type="PRINTS" id="PR00368">
    <property type="entry name" value="FADPNR"/>
</dbReference>
<evidence type="ECO:0000313" key="6">
    <source>
        <dbReference type="Proteomes" id="UP000053573"/>
    </source>
</evidence>
<dbReference type="InterPro" id="IPR023753">
    <property type="entry name" value="FAD/NAD-binding_dom"/>
</dbReference>
<dbReference type="Gene3D" id="3.50.50.60">
    <property type="entry name" value="FAD/NAD(P)-binding domain"/>
    <property type="match status" value="3"/>
</dbReference>
<dbReference type="GO" id="GO:0097237">
    <property type="term" value="P:cellular response to toxic substance"/>
    <property type="evidence" value="ECO:0007669"/>
    <property type="project" value="UniProtKB-ARBA"/>
</dbReference>
<evidence type="ECO:0000313" key="5">
    <source>
        <dbReference type="EMBL" id="KLJ08797.1"/>
    </source>
</evidence>
<gene>
    <name evidence="5" type="ORF">EMPG_15765</name>
</gene>
<dbReference type="PRINTS" id="PR00469">
    <property type="entry name" value="PNDRDTASEII"/>
</dbReference>
<comment type="caution">
    <text evidence="5">The sequence shown here is derived from an EMBL/GenBank/DDBJ whole genome shotgun (WGS) entry which is preliminary data.</text>
</comment>
<name>A0A0H1BCS7_9EURO</name>
<feature type="domain" description="FAD/NAD(P)-binding" evidence="4">
    <location>
        <begin position="8"/>
        <end position="148"/>
    </location>
</feature>
<proteinExistence type="inferred from homology"/>
<evidence type="ECO:0000256" key="1">
    <source>
        <dbReference type="ARBA" id="ARBA00009333"/>
    </source>
</evidence>
<dbReference type="InterPro" id="IPR050097">
    <property type="entry name" value="Ferredoxin-NADP_redctase_2"/>
</dbReference>
<dbReference type="OrthoDB" id="10260355at2759"/>
<protein>
    <recommendedName>
        <fullName evidence="4">FAD/NAD(P)-binding domain-containing protein</fullName>
    </recommendedName>
</protein>
<dbReference type="STRING" id="2060906.A0A0H1BCS7"/>
<dbReference type="Pfam" id="PF07992">
    <property type="entry name" value="Pyr_redox_2"/>
    <property type="match status" value="1"/>
</dbReference>
<reference evidence="6" key="1">
    <citation type="journal article" date="2015" name="PLoS Genet.">
        <title>The dynamic genome and transcriptome of the human fungal pathogen Blastomyces and close relative Emmonsia.</title>
        <authorList>
            <person name="Munoz J.F."/>
            <person name="Gauthier G.M."/>
            <person name="Desjardins C.A."/>
            <person name="Gallo J.E."/>
            <person name="Holder J."/>
            <person name="Sullivan T.D."/>
            <person name="Marty A.J."/>
            <person name="Carmen J.C."/>
            <person name="Chen Z."/>
            <person name="Ding L."/>
            <person name="Gujja S."/>
            <person name="Magrini V."/>
            <person name="Misas E."/>
            <person name="Mitreva M."/>
            <person name="Priest M."/>
            <person name="Saif S."/>
            <person name="Whiston E.A."/>
            <person name="Young S."/>
            <person name="Zeng Q."/>
            <person name="Goldman W.E."/>
            <person name="Mardis E.R."/>
            <person name="Taylor J.W."/>
            <person name="McEwen J.G."/>
            <person name="Clay O.K."/>
            <person name="Klein B.S."/>
            <person name="Cuomo C.A."/>
        </authorList>
    </citation>
    <scope>NUCLEOTIDE SEQUENCE [LARGE SCALE GENOMIC DNA]</scope>
    <source>
        <strain evidence="6">UAMH 139</strain>
    </source>
</reference>
<evidence type="ECO:0000256" key="2">
    <source>
        <dbReference type="ARBA" id="ARBA00022630"/>
    </source>
</evidence>
<dbReference type="AlphaFoldDB" id="A0A0H1BCS7"/>
<comment type="similarity">
    <text evidence="1">Belongs to the class-II pyridine nucleotide-disulfide oxidoreductase family.</text>
</comment>
<keyword evidence="2" id="KW-0285">Flavoprotein</keyword>